<dbReference type="EMBL" id="LRGB01025824">
    <property type="protein sequence ID" value="KZR96177.1"/>
    <property type="molecule type" value="Genomic_DNA"/>
</dbReference>
<reference evidence="2 3" key="1">
    <citation type="submission" date="2016-03" db="EMBL/GenBank/DDBJ databases">
        <title>EvidentialGene: Evidence-directed Construction of Genes on Genomes.</title>
        <authorList>
            <person name="Gilbert D.G."/>
            <person name="Choi J.-H."/>
            <person name="Mockaitis K."/>
            <person name="Colbourne J."/>
            <person name="Pfrender M."/>
        </authorList>
    </citation>
    <scope>NUCLEOTIDE SEQUENCE [LARGE SCALE GENOMIC DNA]</scope>
    <source>
        <strain evidence="2 3">Xinb3</strain>
        <tissue evidence="2">Complete organism</tissue>
    </source>
</reference>
<feature type="region of interest" description="Disordered" evidence="1">
    <location>
        <begin position="1"/>
        <end position="21"/>
    </location>
</feature>
<keyword evidence="3" id="KW-1185">Reference proteome</keyword>
<protein>
    <submittedName>
        <fullName evidence="2">Uncharacterized protein</fullName>
    </submittedName>
</protein>
<name>A0A164DWG2_9CRUS</name>
<evidence type="ECO:0000256" key="1">
    <source>
        <dbReference type="SAM" id="MobiDB-lite"/>
    </source>
</evidence>
<gene>
    <name evidence="2" type="ORF">APZ42_009641</name>
</gene>
<accession>A0A164DWG2</accession>
<feature type="compositionally biased region" description="Basic and acidic residues" evidence="1">
    <location>
        <begin position="1"/>
        <end position="15"/>
    </location>
</feature>
<proteinExistence type="predicted"/>
<organism evidence="2 3">
    <name type="scientific">Daphnia magna</name>
    <dbReference type="NCBI Taxonomy" id="35525"/>
    <lineage>
        <taxon>Eukaryota</taxon>
        <taxon>Metazoa</taxon>
        <taxon>Ecdysozoa</taxon>
        <taxon>Arthropoda</taxon>
        <taxon>Crustacea</taxon>
        <taxon>Branchiopoda</taxon>
        <taxon>Diplostraca</taxon>
        <taxon>Cladocera</taxon>
        <taxon>Anomopoda</taxon>
        <taxon>Daphniidae</taxon>
        <taxon>Daphnia</taxon>
    </lineage>
</organism>
<evidence type="ECO:0000313" key="3">
    <source>
        <dbReference type="Proteomes" id="UP000076858"/>
    </source>
</evidence>
<comment type="caution">
    <text evidence="2">The sequence shown here is derived from an EMBL/GenBank/DDBJ whole genome shotgun (WGS) entry which is preliminary data.</text>
</comment>
<dbReference type="AlphaFoldDB" id="A0A164DWG2"/>
<evidence type="ECO:0000313" key="2">
    <source>
        <dbReference type="EMBL" id="KZR96177.1"/>
    </source>
</evidence>
<dbReference type="Proteomes" id="UP000076858">
    <property type="component" value="Unassembled WGS sequence"/>
</dbReference>
<sequence length="40" mass="4701">MMNEMSEVRHDDSRRISRHQGNTPLLVERELVFVAETFVA</sequence>